<sequence length="96" mass="10898">MTRRSQIALRNLEKVCAEHLGDRCELEVIDIYQQPNLAKSDQILAIPTLIKKLPLPVKRLIGDLSKEDRIILGLNLEPKPKQKKMKTGDGTEPKNE</sequence>
<dbReference type="SUPFAM" id="SSF52833">
    <property type="entry name" value="Thioredoxin-like"/>
    <property type="match status" value="1"/>
</dbReference>
<dbReference type="Pfam" id="PF07689">
    <property type="entry name" value="KaiB"/>
    <property type="match status" value="1"/>
</dbReference>
<accession>A0A2P5P542</accession>
<dbReference type="EMBL" id="JQAN02000014">
    <property type="protein sequence ID" value="PPD57410.1"/>
    <property type="molecule type" value="Genomic_DNA"/>
</dbReference>
<dbReference type="CDD" id="cd02978">
    <property type="entry name" value="KaiB_like"/>
    <property type="match status" value="1"/>
</dbReference>
<dbReference type="InterPro" id="IPR011649">
    <property type="entry name" value="KaiB_domain"/>
</dbReference>
<dbReference type="OrthoDB" id="5458519at2"/>
<reference evidence="2 3" key="1">
    <citation type="journal article" date="2017" name="ISME J.">
        <title>Grape pomace compost harbors organohalide-respiring Dehalogenimonas species with novel reductive dehalogenase genes.</title>
        <authorList>
            <person name="Yang Y."/>
            <person name="Higgins S.A."/>
            <person name="Yan J."/>
            <person name="Simsir B."/>
            <person name="Chourey K."/>
            <person name="Iyer R."/>
            <person name="Hettich R.L."/>
            <person name="Baldwin B."/>
            <person name="Ogles D.M."/>
            <person name="Loffler F.E."/>
        </authorList>
    </citation>
    <scope>NUCLEOTIDE SEQUENCE [LARGE SCALE GENOMIC DNA]</scope>
    <source>
        <strain evidence="2 3">GP</strain>
    </source>
</reference>
<dbReference type="AlphaFoldDB" id="A0A2P5P542"/>
<dbReference type="SMART" id="SM01248">
    <property type="entry name" value="KaiB"/>
    <property type="match status" value="1"/>
</dbReference>
<feature type="compositionally biased region" description="Basic and acidic residues" evidence="1">
    <location>
        <begin position="86"/>
        <end position="96"/>
    </location>
</feature>
<dbReference type="InterPro" id="IPR036249">
    <property type="entry name" value="Thioredoxin-like_sf"/>
</dbReference>
<dbReference type="Proteomes" id="UP000235653">
    <property type="component" value="Unassembled WGS sequence"/>
</dbReference>
<evidence type="ECO:0000313" key="3">
    <source>
        <dbReference type="Proteomes" id="UP000235653"/>
    </source>
</evidence>
<organism evidence="2 3">
    <name type="scientific">Dehalogenimonas etheniformans</name>
    <dbReference type="NCBI Taxonomy" id="1536648"/>
    <lineage>
        <taxon>Bacteria</taxon>
        <taxon>Bacillati</taxon>
        <taxon>Chloroflexota</taxon>
        <taxon>Dehalococcoidia</taxon>
        <taxon>Dehalococcoidales</taxon>
        <taxon>Dehalococcoidaceae</taxon>
        <taxon>Dehalogenimonas</taxon>
    </lineage>
</organism>
<keyword evidence="3" id="KW-1185">Reference proteome</keyword>
<dbReference type="PANTHER" id="PTHR41709">
    <property type="entry name" value="KAIB-LIKE PROTEIN 1"/>
    <property type="match status" value="1"/>
</dbReference>
<dbReference type="InterPro" id="IPR039022">
    <property type="entry name" value="KaiB-like"/>
</dbReference>
<evidence type="ECO:0000313" key="2">
    <source>
        <dbReference type="EMBL" id="PPD57410.1"/>
    </source>
</evidence>
<proteinExistence type="predicted"/>
<gene>
    <name evidence="2" type="ORF">JP09_009855</name>
</gene>
<dbReference type="GO" id="GO:0048511">
    <property type="term" value="P:rhythmic process"/>
    <property type="evidence" value="ECO:0007669"/>
    <property type="project" value="InterPro"/>
</dbReference>
<name>A0A2P5P542_9CHLR</name>
<dbReference type="Gene3D" id="3.40.30.10">
    <property type="entry name" value="Glutaredoxin"/>
    <property type="match status" value="1"/>
</dbReference>
<feature type="region of interest" description="Disordered" evidence="1">
    <location>
        <begin position="75"/>
        <end position="96"/>
    </location>
</feature>
<dbReference type="PANTHER" id="PTHR41709:SF2">
    <property type="entry name" value="CIRCADIAN CLOCK PROTEIN KAIB2"/>
    <property type="match status" value="1"/>
</dbReference>
<comment type="caution">
    <text evidence="2">The sequence shown here is derived from an EMBL/GenBank/DDBJ whole genome shotgun (WGS) entry which is preliminary data.</text>
</comment>
<protein>
    <submittedName>
        <fullName evidence="2">Circadian clock protein KaiB</fullName>
    </submittedName>
</protein>
<evidence type="ECO:0000256" key="1">
    <source>
        <dbReference type="SAM" id="MobiDB-lite"/>
    </source>
</evidence>